<dbReference type="HOGENOM" id="CLU_081304_1_2_6"/>
<dbReference type="Pfam" id="PF05137">
    <property type="entry name" value="PilN"/>
    <property type="match status" value="1"/>
</dbReference>
<evidence type="ECO:0000313" key="2">
    <source>
        <dbReference type="EMBL" id="CAV20169.1"/>
    </source>
</evidence>
<protein>
    <submittedName>
        <fullName evidence="2">Type IV pilus (Tfp) assembly protein PilN</fullName>
    </submittedName>
</protein>
<dbReference type="PANTHER" id="PTHR40278">
    <property type="entry name" value="DNA UTILIZATION PROTEIN HOFN"/>
    <property type="match status" value="1"/>
</dbReference>
<dbReference type="Proteomes" id="UP000009100">
    <property type="component" value="Chromosome 1"/>
</dbReference>
<dbReference type="InterPro" id="IPR052534">
    <property type="entry name" value="Extracell_DNA_Util/SecSys_Comp"/>
</dbReference>
<feature type="transmembrane region" description="Helical" evidence="1">
    <location>
        <begin position="31"/>
        <end position="53"/>
    </location>
</feature>
<dbReference type="PANTHER" id="PTHR40278:SF2">
    <property type="entry name" value="TYPE IV PILUS INNER MEMBRANE COMPONENT PILN"/>
    <property type="match status" value="1"/>
</dbReference>
<keyword evidence="1" id="KW-0812">Transmembrane</keyword>
<dbReference type="EMBL" id="FM954972">
    <property type="protein sequence ID" value="CAV20169.1"/>
    <property type="molecule type" value="Genomic_DNA"/>
</dbReference>
<dbReference type="GO" id="GO:0043107">
    <property type="term" value="P:type IV pilus-dependent motility"/>
    <property type="evidence" value="ECO:0007669"/>
    <property type="project" value="TreeGrafter"/>
</dbReference>
<keyword evidence="1" id="KW-1133">Transmembrane helix</keyword>
<dbReference type="STRING" id="575788.VS_2876"/>
<evidence type="ECO:0000256" key="1">
    <source>
        <dbReference type="SAM" id="Phobius"/>
    </source>
</evidence>
<organism evidence="2 3">
    <name type="scientific">Vibrio atlanticus (strain LGP32)</name>
    <name type="common">Vibrio splendidus (strain Mel32)</name>
    <dbReference type="NCBI Taxonomy" id="575788"/>
    <lineage>
        <taxon>Bacteria</taxon>
        <taxon>Pseudomonadati</taxon>
        <taxon>Pseudomonadota</taxon>
        <taxon>Gammaproteobacteria</taxon>
        <taxon>Vibrionales</taxon>
        <taxon>Vibrionaceae</taxon>
        <taxon>Vibrio</taxon>
    </lineage>
</organism>
<keyword evidence="1" id="KW-0472">Membrane</keyword>
<dbReference type="GO" id="GO:0043683">
    <property type="term" value="P:type IV pilus assembly"/>
    <property type="evidence" value="ECO:0007669"/>
    <property type="project" value="TreeGrafter"/>
</dbReference>
<gene>
    <name evidence="2" type="ordered locus">VS_2876</name>
</gene>
<dbReference type="KEGG" id="vsp:VS_2876"/>
<proteinExistence type="predicted"/>
<sequence length="213" mass="24446">MDSSGKERSMLHQINLLPWRDEIRAQHKKRFIHLVILGVIIALTGQWAVGHYFQGQQAKQQARLNYLNQYIAELDRQIQSLKVAEQEHKAILTRLDVVESLQLGRNKTTDFMNLMPELIPEGVYVDKIKMNGQEIEMAGISDSTARLATMLDNLERSDSLKRVEMHSIIHNRKRFNKEFQTFKVSFVFSPVSLENTTAESATASRREKGANHG</sequence>
<reference evidence="2 3" key="1">
    <citation type="submission" date="2009-02" db="EMBL/GenBank/DDBJ databases">
        <title>Vibrio splendidus str. LGP32 complete genome.</title>
        <authorList>
            <person name="Mazel D."/>
            <person name="Le Roux F."/>
        </authorList>
    </citation>
    <scope>NUCLEOTIDE SEQUENCE [LARGE SCALE GENOMIC DNA]</scope>
    <source>
        <strain evidence="2 3">LGP32</strain>
    </source>
</reference>
<accession>B7VLK1</accession>
<dbReference type="eggNOG" id="COG3166">
    <property type="taxonomic scope" value="Bacteria"/>
</dbReference>
<dbReference type="AlphaFoldDB" id="B7VLK1"/>
<dbReference type="InterPro" id="IPR007813">
    <property type="entry name" value="PilN"/>
</dbReference>
<name>B7VLK1_VIBA3</name>
<evidence type="ECO:0000313" key="3">
    <source>
        <dbReference type="Proteomes" id="UP000009100"/>
    </source>
</evidence>